<evidence type="ECO:0000313" key="3">
    <source>
        <dbReference type="EMBL" id="GAA4283339.1"/>
    </source>
</evidence>
<dbReference type="PANTHER" id="PTHR42760">
    <property type="entry name" value="SHORT-CHAIN DEHYDROGENASES/REDUCTASES FAMILY MEMBER"/>
    <property type="match status" value="1"/>
</dbReference>
<protein>
    <submittedName>
        <fullName evidence="3">Glucose 1-dehydrogenase</fullName>
    </submittedName>
</protein>
<evidence type="ECO:0000313" key="4">
    <source>
        <dbReference type="Proteomes" id="UP001501586"/>
    </source>
</evidence>
<reference evidence="4" key="1">
    <citation type="journal article" date="2019" name="Int. J. Syst. Evol. Microbiol.">
        <title>The Global Catalogue of Microorganisms (GCM) 10K type strain sequencing project: providing services to taxonomists for standard genome sequencing and annotation.</title>
        <authorList>
            <consortium name="The Broad Institute Genomics Platform"/>
            <consortium name="The Broad Institute Genome Sequencing Center for Infectious Disease"/>
            <person name="Wu L."/>
            <person name="Ma J."/>
        </authorList>
    </citation>
    <scope>NUCLEOTIDE SEQUENCE [LARGE SCALE GENOMIC DNA]</scope>
    <source>
        <strain evidence="4">JCM 17458</strain>
    </source>
</reference>
<keyword evidence="2" id="KW-0560">Oxidoreductase</keyword>
<dbReference type="EMBL" id="BAABAZ010000004">
    <property type="protein sequence ID" value="GAA4283339.1"/>
    <property type="molecule type" value="Genomic_DNA"/>
</dbReference>
<comment type="similarity">
    <text evidence="1">Belongs to the short-chain dehydrogenases/reductases (SDR) family.</text>
</comment>
<gene>
    <name evidence="3" type="ORF">GCM10022261_08700</name>
</gene>
<accession>A0ABP8EHC4</accession>
<dbReference type="InterPro" id="IPR020904">
    <property type="entry name" value="Sc_DH/Rdtase_CS"/>
</dbReference>
<dbReference type="PROSITE" id="PS00061">
    <property type="entry name" value="ADH_SHORT"/>
    <property type="match status" value="1"/>
</dbReference>
<evidence type="ECO:0000256" key="1">
    <source>
        <dbReference type="ARBA" id="ARBA00006484"/>
    </source>
</evidence>
<dbReference type="SUPFAM" id="SSF51735">
    <property type="entry name" value="NAD(P)-binding Rossmann-fold domains"/>
    <property type="match status" value="1"/>
</dbReference>
<sequence length="232" mass="24362">MGEAHAQRLAAEGAQVVATDLNAELGQSVADKINNTIFVKHDVTDPASWDEVIAAATESFGTPNVLVNNAGYAGPEVKAAEFTDEDYERTIAIDQHGVFYGMRAVIPGMLQLGGGSIINISSTAGFQHKPGTPNLAYTSAKFAVRGMTKAVAAEYGKNNIRVNSVHPGGILTKMLIDTVPEALRDQIAQSSIPLARFGNPDEVSSVVVFLASDESSYVTGTEIVADGGQLAI</sequence>
<name>A0ABP8EHC4_9MICO</name>
<dbReference type="InterPro" id="IPR002347">
    <property type="entry name" value="SDR_fam"/>
</dbReference>
<comment type="caution">
    <text evidence="3">The sequence shown here is derived from an EMBL/GenBank/DDBJ whole genome shotgun (WGS) entry which is preliminary data.</text>
</comment>
<dbReference type="PANTHER" id="PTHR42760:SF133">
    <property type="entry name" value="3-OXOACYL-[ACYL-CARRIER-PROTEIN] REDUCTASE"/>
    <property type="match status" value="1"/>
</dbReference>
<organism evidence="3 4">
    <name type="scientific">Brevibacterium daeguense</name>
    <dbReference type="NCBI Taxonomy" id="909936"/>
    <lineage>
        <taxon>Bacteria</taxon>
        <taxon>Bacillati</taxon>
        <taxon>Actinomycetota</taxon>
        <taxon>Actinomycetes</taxon>
        <taxon>Micrococcales</taxon>
        <taxon>Brevibacteriaceae</taxon>
        <taxon>Brevibacterium</taxon>
    </lineage>
</organism>
<dbReference type="Pfam" id="PF13561">
    <property type="entry name" value="adh_short_C2"/>
    <property type="match status" value="1"/>
</dbReference>
<proteinExistence type="inferred from homology"/>
<keyword evidence="4" id="KW-1185">Reference proteome</keyword>
<evidence type="ECO:0000256" key="2">
    <source>
        <dbReference type="ARBA" id="ARBA00023002"/>
    </source>
</evidence>
<dbReference type="PRINTS" id="PR00080">
    <property type="entry name" value="SDRFAMILY"/>
</dbReference>
<dbReference type="Proteomes" id="UP001501586">
    <property type="component" value="Unassembled WGS sequence"/>
</dbReference>
<dbReference type="InterPro" id="IPR036291">
    <property type="entry name" value="NAD(P)-bd_dom_sf"/>
</dbReference>
<dbReference type="PRINTS" id="PR00081">
    <property type="entry name" value="GDHRDH"/>
</dbReference>
<dbReference type="Gene3D" id="3.40.50.720">
    <property type="entry name" value="NAD(P)-binding Rossmann-like Domain"/>
    <property type="match status" value="1"/>
</dbReference>